<dbReference type="Pfam" id="PF00072">
    <property type="entry name" value="Response_reg"/>
    <property type="match status" value="2"/>
</dbReference>
<feature type="domain" description="Response regulatory" evidence="3">
    <location>
        <begin position="8"/>
        <end position="125"/>
    </location>
</feature>
<dbReference type="RefSeq" id="WP_149295967.1">
    <property type="nucleotide sequence ID" value="NZ_CP043473.1"/>
</dbReference>
<evidence type="ECO:0000259" key="3">
    <source>
        <dbReference type="PROSITE" id="PS50110"/>
    </source>
</evidence>
<protein>
    <submittedName>
        <fullName evidence="4">Response regulator</fullName>
    </submittedName>
</protein>
<dbReference type="SUPFAM" id="SSF52172">
    <property type="entry name" value="CheY-like"/>
    <property type="match status" value="2"/>
</dbReference>
<comment type="caution">
    <text evidence="2">Lacks conserved residue(s) required for the propagation of feature annotation.</text>
</comment>
<dbReference type="EMBL" id="CP043473">
    <property type="protein sequence ID" value="QEL55606.1"/>
    <property type="molecule type" value="Genomic_DNA"/>
</dbReference>
<dbReference type="PROSITE" id="PS50110">
    <property type="entry name" value="RESPONSE_REGULATORY"/>
    <property type="match status" value="2"/>
</dbReference>
<accession>A0A5C1DG33</accession>
<dbReference type="GO" id="GO:0000160">
    <property type="term" value="P:phosphorelay signal transduction system"/>
    <property type="evidence" value="ECO:0007669"/>
    <property type="project" value="InterPro"/>
</dbReference>
<keyword evidence="1 2" id="KW-0597">Phosphoprotein</keyword>
<sequence>MLALEELLISLAEPSPVQAQIITKALEELGASQIEVHATGEDLINQARELRPSLVISAYYLPDMTGADLVQNLRESSDLYDMPFILISSESNPERLESIRQAGSLAILPKPFENTQLAETMQTVMSFINCESLGAEVDADMALMSVMIVDDSSTSRHHIRQVLEKLGFEHFCEAANAEAALPYLEQEPFKLIITDYNMPGMNGLEFARHVRERELQPGTPILMITSHNDIAGDEALEDAGIAACCEKPFDMEQLRALVRRLLNEY</sequence>
<proteinExistence type="predicted"/>
<dbReference type="Gene3D" id="3.40.50.2300">
    <property type="match status" value="2"/>
</dbReference>
<gene>
    <name evidence="4" type="ORF">FYK34_08495</name>
</gene>
<dbReference type="InterPro" id="IPR050595">
    <property type="entry name" value="Bact_response_regulator"/>
</dbReference>
<dbReference type="Proteomes" id="UP000322079">
    <property type="component" value="Chromosome"/>
</dbReference>
<dbReference type="PANTHER" id="PTHR44591:SF3">
    <property type="entry name" value="RESPONSE REGULATORY DOMAIN-CONTAINING PROTEIN"/>
    <property type="match status" value="1"/>
</dbReference>
<dbReference type="InterPro" id="IPR011006">
    <property type="entry name" value="CheY-like_superfamily"/>
</dbReference>
<dbReference type="PANTHER" id="PTHR44591">
    <property type="entry name" value="STRESS RESPONSE REGULATOR PROTEIN 1"/>
    <property type="match status" value="1"/>
</dbReference>
<evidence type="ECO:0000313" key="5">
    <source>
        <dbReference type="Proteomes" id="UP000322079"/>
    </source>
</evidence>
<reference evidence="4 5" key="1">
    <citation type="submission" date="2019-08" db="EMBL/GenBank/DDBJ databases">
        <title>Chromobacterium paludis, a novel bacterium isolated from a Maryland marsh pond.</title>
        <authorList>
            <person name="Blackburn M.B."/>
            <person name="Gundersen-Rindal D.E."/>
        </authorList>
    </citation>
    <scope>NUCLEOTIDE SEQUENCE [LARGE SCALE GENOMIC DNA]</scope>
    <source>
        <strain evidence="5">IIBBL 257-1</strain>
    </source>
</reference>
<dbReference type="InterPro" id="IPR001789">
    <property type="entry name" value="Sig_transdc_resp-reg_receiver"/>
</dbReference>
<evidence type="ECO:0000313" key="4">
    <source>
        <dbReference type="EMBL" id="QEL55606.1"/>
    </source>
</evidence>
<feature type="modified residue" description="4-aspartylphosphate" evidence="2">
    <location>
        <position position="195"/>
    </location>
</feature>
<dbReference type="SMART" id="SM00448">
    <property type="entry name" value="REC"/>
    <property type="match status" value="2"/>
</dbReference>
<evidence type="ECO:0000256" key="1">
    <source>
        <dbReference type="ARBA" id="ARBA00022553"/>
    </source>
</evidence>
<organism evidence="4 5">
    <name type="scientific">Chromobacterium paludis</name>
    <dbReference type="NCBI Taxonomy" id="2605945"/>
    <lineage>
        <taxon>Bacteria</taxon>
        <taxon>Pseudomonadati</taxon>
        <taxon>Pseudomonadota</taxon>
        <taxon>Betaproteobacteria</taxon>
        <taxon>Neisseriales</taxon>
        <taxon>Chromobacteriaceae</taxon>
        <taxon>Chromobacterium</taxon>
    </lineage>
</organism>
<feature type="domain" description="Response regulatory" evidence="3">
    <location>
        <begin position="145"/>
        <end position="262"/>
    </location>
</feature>
<evidence type="ECO:0000256" key="2">
    <source>
        <dbReference type="PROSITE-ProRule" id="PRU00169"/>
    </source>
</evidence>
<name>A0A5C1DG33_9NEIS</name>
<dbReference type="AlphaFoldDB" id="A0A5C1DG33"/>
<dbReference type="KEGG" id="chrm:FYK34_08495"/>
<keyword evidence="5" id="KW-1185">Reference proteome</keyword>